<dbReference type="OrthoDB" id="10004364at2759"/>
<gene>
    <name evidence="9" type="primary">WBGene00304355</name>
</gene>
<name>A0A8R1Z5E3_PRIPA</name>
<evidence type="ECO:0000256" key="3">
    <source>
        <dbReference type="ARBA" id="ARBA00022448"/>
    </source>
</evidence>
<evidence type="ECO:0000313" key="10">
    <source>
        <dbReference type="Proteomes" id="UP000005239"/>
    </source>
</evidence>
<keyword evidence="5 7" id="KW-0653">Protein transport</keyword>
<dbReference type="PANTHER" id="PTHR13678:SF27">
    <property type="entry name" value="LD45836P"/>
    <property type="match status" value="1"/>
</dbReference>
<dbReference type="GO" id="GO:0006612">
    <property type="term" value="P:protein targeting to membrane"/>
    <property type="evidence" value="ECO:0000318"/>
    <property type="project" value="GO_Central"/>
</dbReference>
<keyword evidence="3 7" id="KW-0813">Transport</keyword>
<comment type="subcellular location">
    <subcellularLocation>
        <location evidence="1">Late endosome membrane</location>
        <topology evidence="1">Peripheral membrane protein</topology>
    </subcellularLocation>
</comment>
<proteinExistence type="inferred from homology"/>
<evidence type="ECO:0000256" key="6">
    <source>
        <dbReference type="ARBA" id="ARBA00025010"/>
    </source>
</evidence>
<reference evidence="9" key="2">
    <citation type="submission" date="2022-06" db="UniProtKB">
        <authorList>
            <consortium name="EnsemblMetazoa"/>
        </authorList>
    </citation>
    <scope>IDENTIFICATION</scope>
    <source>
        <strain evidence="9">PS312</strain>
    </source>
</reference>
<organism evidence="9 10">
    <name type="scientific">Pristionchus pacificus</name>
    <name type="common">Parasitic nematode worm</name>
    <dbReference type="NCBI Taxonomy" id="54126"/>
    <lineage>
        <taxon>Eukaryota</taxon>
        <taxon>Metazoa</taxon>
        <taxon>Ecdysozoa</taxon>
        <taxon>Nematoda</taxon>
        <taxon>Chromadorea</taxon>
        <taxon>Rhabditida</taxon>
        <taxon>Rhabditina</taxon>
        <taxon>Diplogasteromorpha</taxon>
        <taxon>Diplogasteroidea</taxon>
        <taxon>Neodiplogasteridae</taxon>
        <taxon>Pristionchus</taxon>
    </lineage>
</organism>
<dbReference type="PANTHER" id="PTHR13678">
    <property type="entry name" value="VACUOLAR PROTEIN SORTING-ASSOCIATED PROTEIN 37"/>
    <property type="match status" value="1"/>
</dbReference>
<keyword evidence="4" id="KW-0967">Endosome</keyword>
<dbReference type="GO" id="GO:0032801">
    <property type="term" value="P:receptor catabolic process"/>
    <property type="evidence" value="ECO:0007669"/>
    <property type="project" value="EnsemblMetazoa"/>
</dbReference>
<evidence type="ECO:0000313" key="9">
    <source>
        <dbReference type="EnsemblMetazoa" id="PPA46576.1"/>
    </source>
</evidence>
<dbReference type="Proteomes" id="UP000005239">
    <property type="component" value="Unassembled WGS sequence"/>
</dbReference>
<reference evidence="10" key="1">
    <citation type="journal article" date="2008" name="Nat. Genet.">
        <title>The Pristionchus pacificus genome provides a unique perspective on nematode lifestyle and parasitism.</title>
        <authorList>
            <person name="Dieterich C."/>
            <person name="Clifton S.W."/>
            <person name="Schuster L.N."/>
            <person name="Chinwalla A."/>
            <person name="Delehaunty K."/>
            <person name="Dinkelacker I."/>
            <person name="Fulton L."/>
            <person name="Fulton R."/>
            <person name="Godfrey J."/>
            <person name="Minx P."/>
            <person name="Mitreva M."/>
            <person name="Roeseler W."/>
            <person name="Tian H."/>
            <person name="Witte H."/>
            <person name="Yang S.P."/>
            <person name="Wilson R.K."/>
            <person name="Sommer R.J."/>
        </authorList>
    </citation>
    <scope>NUCLEOTIDE SEQUENCE [LARGE SCALE GENOMIC DNA]</scope>
    <source>
        <strain evidence="10">PS312</strain>
    </source>
</reference>
<dbReference type="GO" id="GO:0006623">
    <property type="term" value="P:protein targeting to vacuole"/>
    <property type="evidence" value="ECO:0000318"/>
    <property type="project" value="GO_Central"/>
</dbReference>
<evidence type="ECO:0000256" key="7">
    <source>
        <dbReference type="PROSITE-ProRule" id="PRU00646"/>
    </source>
</evidence>
<evidence type="ECO:0000256" key="4">
    <source>
        <dbReference type="ARBA" id="ARBA00022753"/>
    </source>
</evidence>
<dbReference type="PROSITE" id="PS51314">
    <property type="entry name" value="VPS37_C"/>
    <property type="match status" value="1"/>
</dbReference>
<evidence type="ECO:0000256" key="1">
    <source>
        <dbReference type="ARBA" id="ARBA00004633"/>
    </source>
</evidence>
<dbReference type="GO" id="GO:0000813">
    <property type="term" value="C:ESCRT I complex"/>
    <property type="evidence" value="ECO:0000318"/>
    <property type="project" value="GO_Central"/>
</dbReference>
<comment type="similarity">
    <text evidence="2">Belongs to the VPS37 family.</text>
</comment>
<dbReference type="GO" id="GO:0005829">
    <property type="term" value="C:cytosol"/>
    <property type="evidence" value="ECO:0007669"/>
    <property type="project" value="EnsemblMetazoa"/>
</dbReference>
<dbReference type="AlphaFoldDB" id="A0A8R1Z5E3"/>
<dbReference type="InterPro" id="IPR009851">
    <property type="entry name" value="Mod_r"/>
</dbReference>
<sequence length="218" mass="24808">SRMFGTNSTSNLYENMVEVCISSAMPQIRNLGSDQLNELLYSDEKLDAIISGLPQVRSLPSEKETDLAQNKSLAEWNLSQQPRLEQLKKQVKEKYDKVTELAQGLTSSQAEFAQISNGRSLEVTSNLMQVAMTEMDEEADELATQFKDKEIDYTAFSRPFLAKKNLVHKRKVKADRLSEMLQREDQPNRIESYTRPISMPSGVPNAAPYPDISRHSFW</sequence>
<evidence type="ECO:0000259" key="8">
    <source>
        <dbReference type="PROSITE" id="PS51314"/>
    </source>
</evidence>
<feature type="domain" description="VPS37 C-terminal" evidence="8">
    <location>
        <begin position="102"/>
        <end position="192"/>
    </location>
</feature>
<evidence type="ECO:0000256" key="5">
    <source>
        <dbReference type="ARBA" id="ARBA00022927"/>
    </source>
</evidence>
<comment type="function">
    <text evidence="6">Component of the ESCRT-I complex, a regulator of vesicular trafficking process. Required for the sorting of endocytic ubiquitinated cargos into multivesicular bodies. May be involved in cell growth and differentiation.</text>
</comment>
<evidence type="ECO:0000256" key="2">
    <source>
        <dbReference type="ARBA" id="ARBA00007617"/>
    </source>
</evidence>
<dbReference type="GO" id="GO:0043162">
    <property type="term" value="P:ubiquitin-dependent protein catabolic process via the multivesicular body sorting pathway"/>
    <property type="evidence" value="ECO:0000318"/>
    <property type="project" value="GO_Central"/>
</dbReference>
<dbReference type="GO" id="GO:0031902">
    <property type="term" value="C:late endosome membrane"/>
    <property type="evidence" value="ECO:0007669"/>
    <property type="project" value="UniProtKB-SubCell"/>
</dbReference>
<accession>A0A8R1Z5E3</accession>
<keyword evidence="10" id="KW-1185">Reference proteome</keyword>
<protein>
    <recommendedName>
        <fullName evidence="8">VPS37 C-terminal domain-containing protein</fullName>
    </recommendedName>
</protein>
<dbReference type="Pfam" id="PF07200">
    <property type="entry name" value="Mod_r"/>
    <property type="match status" value="1"/>
</dbReference>
<dbReference type="EnsemblMetazoa" id="PPA46576.1">
    <property type="protein sequence ID" value="PPA46576.1"/>
    <property type="gene ID" value="WBGene00304355"/>
</dbReference>